<reference evidence="1" key="1">
    <citation type="submission" date="2018-06" db="EMBL/GenBank/DDBJ databases">
        <authorList>
            <person name="Zhirakovskaya E."/>
        </authorList>
    </citation>
    <scope>NUCLEOTIDE SEQUENCE</scope>
</reference>
<dbReference type="EMBL" id="UOEO01000154">
    <property type="protein sequence ID" value="VAW21029.1"/>
    <property type="molecule type" value="Genomic_DNA"/>
</dbReference>
<proteinExistence type="predicted"/>
<sequence>MLRPLFYSRRRWPFQGLPGTRSFMHAAVAGYARFPGTRSFMHAAVAGYAHFPGTPAMGGTHTWNGKEAKSKILGVTPLKNGVHLFCQYMAQARMDSGLRRNDEREVEWEKNLGET</sequence>
<organism evidence="1">
    <name type="scientific">hydrothermal vent metagenome</name>
    <dbReference type="NCBI Taxonomy" id="652676"/>
    <lineage>
        <taxon>unclassified sequences</taxon>
        <taxon>metagenomes</taxon>
        <taxon>ecological metagenomes</taxon>
    </lineage>
</organism>
<evidence type="ECO:0000313" key="1">
    <source>
        <dbReference type="EMBL" id="VAW21029.1"/>
    </source>
</evidence>
<dbReference type="AlphaFoldDB" id="A0A3B0U921"/>
<gene>
    <name evidence="1" type="ORF">MNBD_ALPHA12-2063</name>
</gene>
<name>A0A3B0U921_9ZZZZ</name>
<accession>A0A3B0U921</accession>
<protein>
    <submittedName>
        <fullName evidence="1">Uncharacterized protein</fullName>
    </submittedName>
</protein>